<dbReference type="SMART" id="SM00213">
    <property type="entry name" value="UBQ"/>
    <property type="match status" value="1"/>
</dbReference>
<name>A0ABQ8PFC9_9FUNG</name>
<evidence type="ECO:0000256" key="6">
    <source>
        <dbReference type="ARBA" id="ARBA00023001"/>
    </source>
</evidence>
<comment type="catalytic activity">
    <reaction evidence="14">
        <text>[(1-&gt;4)-beta-D-glucosyl]n+m + reduced acceptor + O2 = 4-dehydro-beta-D-glucosyl-[(1-&gt;4)-beta-D-glucosyl]n-1 + [(1-&gt;4)-beta-D-glucosyl]m + acceptor + H2O.</text>
        <dbReference type="EC" id="1.14.99.56"/>
    </reaction>
</comment>
<evidence type="ECO:0000256" key="1">
    <source>
        <dbReference type="ARBA" id="ARBA00001973"/>
    </source>
</evidence>
<dbReference type="PROSITE" id="PS50053">
    <property type="entry name" value="UBIQUITIN_2"/>
    <property type="match status" value="1"/>
</dbReference>
<evidence type="ECO:0000256" key="12">
    <source>
        <dbReference type="ARBA" id="ARBA00023326"/>
    </source>
</evidence>
<keyword evidence="12" id="KW-0624">Polysaccharide degradation</keyword>
<evidence type="ECO:0000256" key="5">
    <source>
        <dbReference type="ARBA" id="ARBA00022729"/>
    </source>
</evidence>
<keyword evidence="9" id="KW-0503">Monooxygenase</keyword>
<organism evidence="18 19">
    <name type="scientific">Coemansia umbellata</name>
    <dbReference type="NCBI Taxonomy" id="1424467"/>
    <lineage>
        <taxon>Eukaryota</taxon>
        <taxon>Fungi</taxon>
        <taxon>Fungi incertae sedis</taxon>
        <taxon>Zoopagomycota</taxon>
        <taxon>Kickxellomycotina</taxon>
        <taxon>Kickxellomycetes</taxon>
        <taxon>Kickxellales</taxon>
        <taxon>Kickxellaceae</taxon>
        <taxon>Coemansia</taxon>
    </lineage>
</organism>
<accession>A0ABQ8PFC9</accession>
<evidence type="ECO:0000256" key="8">
    <source>
        <dbReference type="ARBA" id="ARBA00023008"/>
    </source>
</evidence>
<protein>
    <recommendedName>
        <fullName evidence="15">lytic cellulose monooxygenase (C4-dehydrogenating)</fullName>
        <ecNumber evidence="15">1.14.99.56</ecNumber>
    </recommendedName>
</protein>
<evidence type="ECO:0000256" key="16">
    <source>
        <dbReference type="SAM" id="MobiDB-lite"/>
    </source>
</evidence>
<comment type="cofactor">
    <cofactor evidence="1">
        <name>Cu(2+)</name>
        <dbReference type="ChEBI" id="CHEBI:29036"/>
    </cofactor>
</comment>
<dbReference type="CDD" id="cd21175">
    <property type="entry name" value="LPMO_AA9"/>
    <property type="match status" value="3"/>
</dbReference>
<dbReference type="InterPro" id="IPR005103">
    <property type="entry name" value="AA9_LPMO"/>
</dbReference>
<keyword evidence="10" id="KW-1015">Disulfide bond</keyword>
<evidence type="ECO:0000256" key="9">
    <source>
        <dbReference type="ARBA" id="ARBA00023033"/>
    </source>
</evidence>
<evidence type="ECO:0000256" key="2">
    <source>
        <dbReference type="ARBA" id="ARBA00004613"/>
    </source>
</evidence>
<dbReference type="Pfam" id="PF03443">
    <property type="entry name" value="AA9"/>
    <property type="match status" value="4"/>
</dbReference>
<evidence type="ECO:0000256" key="4">
    <source>
        <dbReference type="ARBA" id="ARBA00022723"/>
    </source>
</evidence>
<feature type="compositionally biased region" description="Low complexity" evidence="16">
    <location>
        <begin position="430"/>
        <end position="449"/>
    </location>
</feature>
<evidence type="ECO:0000256" key="11">
    <source>
        <dbReference type="ARBA" id="ARBA00023277"/>
    </source>
</evidence>
<feature type="compositionally biased region" description="Basic residues" evidence="16">
    <location>
        <begin position="761"/>
        <end position="771"/>
    </location>
</feature>
<evidence type="ECO:0000259" key="17">
    <source>
        <dbReference type="PROSITE" id="PS50053"/>
    </source>
</evidence>
<dbReference type="CDD" id="cd17039">
    <property type="entry name" value="Ubl_ubiquitin_like"/>
    <property type="match status" value="1"/>
</dbReference>
<keyword evidence="3" id="KW-0964">Secreted</keyword>
<evidence type="ECO:0000256" key="10">
    <source>
        <dbReference type="ARBA" id="ARBA00023157"/>
    </source>
</evidence>
<keyword evidence="7" id="KW-0560">Oxidoreductase</keyword>
<dbReference type="InterPro" id="IPR029071">
    <property type="entry name" value="Ubiquitin-like_domsf"/>
</dbReference>
<evidence type="ECO:0000313" key="18">
    <source>
        <dbReference type="EMBL" id="KAJ1988048.1"/>
    </source>
</evidence>
<feature type="compositionally biased region" description="Polar residues" evidence="16">
    <location>
        <begin position="419"/>
        <end position="429"/>
    </location>
</feature>
<dbReference type="Gene3D" id="2.70.50.70">
    <property type="match status" value="4"/>
</dbReference>
<evidence type="ECO:0000256" key="15">
    <source>
        <dbReference type="ARBA" id="ARBA00047174"/>
    </source>
</evidence>
<feature type="region of interest" description="Disordered" evidence="16">
    <location>
        <begin position="419"/>
        <end position="450"/>
    </location>
</feature>
<dbReference type="InterPro" id="IPR049892">
    <property type="entry name" value="AA9"/>
</dbReference>
<gene>
    <name evidence="18" type="ORF">EDC05_005518</name>
</gene>
<keyword evidence="8" id="KW-0186">Copper</keyword>
<dbReference type="InterPro" id="IPR000626">
    <property type="entry name" value="Ubiquitin-like_dom"/>
</dbReference>
<dbReference type="SUPFAM" id="SSF54236">
    <property type="entry name" value="Ubiquitin-like"/>
    <property type="match status" value="1"/>
</dbReference>
<dbReference type="PANTHER" id="PTHR33353">
    <property type="entry name" value="PUTATIVE (AFU_ORTHOLOGUE AFUA_1G12560)-RELATED"/>
    <property type="match status" value="1"/>
</dbReference>
<comment type="similarity">
    <text evidence="13">Belongs to the polysaccharide monooxygenase AA9 family.</text>
</comment>
<keyword evidence="5" id="KW-0732">Signal</keyword>
<evidence type="ECO:0000256" key="3">
    <source>
        <dbReference type="ARBA" id="ARBA00022525"/>
    </source>
</evidence>
<dbReference type="Pfam" id="PF00240">
    <property type="entry name" value="ubiquitin"/>
    <property type="match status" value="1"/>
</dbReference>
<dbReference type="Proteomes" id="UP001151295">
    <property type="component" value="Unassembled WGS sequence"/>
</dbReference>
<keyword evidence="11" id="KW-0119">Carbohydrate metabolism</keyword>
<comment type="caution">
    <text evidence="18">The sequence shown here is derived from an EMBL/GenBank/DDBJ whole genome shotgun (WGS) entry which is preliminary data.</text>
</comment>
<feature type="region of interest" description="Disordered" evidence="16">
    <location>
        <begin position="700"/>
        <end position="778"/>
    </location>
</feature>
<feature type="domain" description="Ubiquitin-like" evidence="17">
    <location>
        <begin position="1"/>
        <end position="57"/>
    </location>
</feature>
<sequence length="1089" mass="117363">MNILVKRSNGESTKLPITETLKIRQLKAHLEKIWAVPSKQQRIFYEDNELDDFESIGFSDRRRPKNSKKPVVLRLVVVHNLIIHVNTNLRSRQFEMDVCDFCTLGQIRRFIAEHMDADLKNTRISSGCVVLKPRVTIGKAFVDDGYSHYVSIVDTQPYLFAHTTLFYAGANGKLNAQGDYIVPSPGYGNAPVKNLNITDMRCRSKVPIESTNPQKLSVAAGETLSIQWHHIQNSVTVSVMSRSHIGPCMIYMAPLESNGDGNAWFKIYESGWDTTNKKWCTTKVIDNNGLFNATIPTNIPSGDYIVRTELLALHQAKQIGGAQFYPNCVIVTVTNGQGSSQPKGYAIPGIYAPTDPGILYDRASDPTKYIIPGPVVFADGSISDGTVANDTRTSSSIISNTALAIESAHSTAPTIVNVSTNISGNTSPANGKSTNGSSNGSSSSNGVKKCGYKKGKSKKCQANIQATKTLNANSYGHIEIITANSVAYSREQCIRPYPSASRTAPVTDVTSTDLTCRTSNMNQSATKMCPIAAGSAITLQWHHNNNSTSDDIISRSHTGPVMVYMAPLESNGSGNVWFKIYENGWDTTNKEWATDKLIDNKGVLQVTIPNDIEAGEYLLRTEIIALHNARVLGGAQFFPNCVQLTVTGGGNSSPAGVALPGAYKATDPGILYSRSATNNSKYVIPGPAIYVPGGNNASSKYVKPSSNPNNFQPSANSQPSNAPTPTASPVTAIAINTTPTNSPPSNSPNTPTVNKCSNNRGGKRHRSRKCGIHSGGETHKENQCIRPYITEATRNFPVTSVTSADLTCRTSNMNQSATEMCSAVAGSVVTLHWHNRNDSPEDKIIAKSHTGPCIVYMAPMSSNGAGDVWFKVYESGWNNITKQWCTDKLIDKRGLLDIIIPSNIKAGDYLLRGEIIALHGASRLNGTQFFPNCVQLTITGGGSSEPTGVALPGYYKATDPGILYRRSQTDNSKYIIPGPPIYNPSSESKVEPSESESPVDTGTTCIRLYANNLQITFPVTSVTSADLACRPSNMDASATEKCPIAAGSAMTLQWHHSSNAPTDGIISSSCTDPVIVYMTPLASNGVGNV</sequence>
<reference evidence="18" key="1">
    <citation type="submission" date="2022-07" db="EMBL/GenBank/DDBJ databases">
        <title>Phylogenomic reconstructions and comparative analyses of Kickxellomycotina fungi.</title>
        <authorList>
            <person name="Reynolds N.K."/>
            <person name="Stajich J.E."/>
            <person name="Barry K."/>
            <person name="Grigoriev I.V."/>
            <person name="Crous P."/>
            <person name="Smith M.E."/>
        </authorList>
    </citation>
    <scope>NUCLEOTIDE SEQUENCE</scope>
    <source>
        <strain evidence="18">BCRC 34882</strain>
    </source>
</reference>
<dbReference type="Gene3D" id="3.10.20.90">
    <property type="entry name" value="Phosphatidylinositol 3-kinase Catalytic Subunit, Chain A, domain 1"/>
    <property type="match status" value="1"/>
</dbReference>
<dbReference type="EMBL" id="JANBQD010000107">
    <property type="protein sequence ID" value="KAJ1988048.1"/>
    <property type="molecule type" value="Genomic_DNA"/>
</dbReference>
<evidence type="ECO:0000313" key="19">
    <source>
        <dbReference type="Proteomes" id="UP001151295"/>
    </source>
</evidence>
<keyword evidence="6" id="KW-0136">Cellulose degradation</keyword>
<evidence type="ECO:0000256" key="14">
    <source>
        <dbReference type="ARBA" id="ARBA00045077"/>
    </source>
</evidence>
<keyword evidence="4" id="KW-0479">Metal-binding</keyword>
<evidence type="ECO:0000256" key="7">
    <source>
        <dbReference type="ARBA" id="ARBA00023002"/>
    </source>
</evidence>
<dbReference type="PANTHER" id="PTHR33353:SF10">
    <property type="entry name" value="ENDO-BETA-1,4-GLUCANASE D"/>
    <property type="match status" value="1"/>
</dbReference>
<evidence type="ECO:0000256" key="13">
    <source>
        <dbReference type="ARBA" id="ARBA00044502"/>
    </source>
</evidence>
<dbReference type="EC" id="1.14.99.56" evidence="15"/>
<comment type="subcellular location">
    <subcellularLocation>
        <location evidence="2">Secreted</location>
    </subcellularLocation>
</comment>
<keyword evidence="19" id="KW-1185">Reference proteome</keyword>
<proteinExistence type="inferred from homology"/>
<feature type="compositionally biased region" description="Polar residues" evidence="16">
    <location>
        <begin position="700"/>
        <end position="729"/>
    </location>
</feature>